<feature type="region of interest" description="Disordered" evidence="1">
    <location>
        <begin position="276"/>
        <end position="300"/>
    </location>
</feature>
<protein>
    <submittedName>
        <fullName evidence="2">Uncharacterized protein</fullName>
    </submittedName>
</protein>
<accession>A0AAE7WSJ9</accession>
<organism evidence="2 3">
    <name type="scientific">Erwinia phage pEa_SNUABM_7</name>
    <dbReference type="NCBI Taxonomy" id="2866695"/>
    <lineage>
        <taxon>Viruses</taxon>
        <taxon>Duplodnaviria</taxon>
        <taxon>Heunggongvirae</taxon>
        <taxon>Uroviricota</taxon>
        <taxon>Caudoviricetes</taxon>
        <taxon>Snuvirus</taxon>
        <taxon>Snuvirus SNUABM7</taxon>
    </lineage>
</organism>
<gene>
    <name evidence="2" type="ORF">pEaSNUABM7_00303</name>
</gene>
<proteinExistence type="predicted"/>
<evidence type="ECO:0000256" key="1">
    <source>
        <dbReference type="SAM" id="MobiDB-lite"/>
    </source>
</evidence>
<reference evidence="2" key="1">
    <citation type="submission" date="2021-06" db="EMBL/GenBank/DDBJ databases">
        <title>Complete genome sequence of Erwinia phage pEa_SNUABM_7.</title>
        <authorList>
            <person name="Kim S.G."/>
            <person name="Park S.C."/>
        </authorList>
    </citation>
    <scope>NUCLEOTIDE SEQUENCE</scope>
</reference>
<evidence type="ECO:0000313" key="2">
    <source>
        <dbReference type="EMBL" id="QYW04971.1"/>
    </source>
</evidence>
<keyword evidence="3" id="KW-1185">Reference proteome</keyword>
<dbReference type="Proteomes" id="UP000827609">
    <property type="component" value="Segment"/>
</dbReference>
<name>A0AAE7WSJ9_9CAUD</name>
<sequence>MAIISAEEQARLDSLAAIVAKMWAQGGPAVRDALRYVANQMLSDEHSFLYEEVPGVTPDIESVYHHLSDLPLTGMTRIVRNPDLISSLEDLMNKNEREIFGSAVRNSAYTMFKLLPQNETSVFCHPGKGATSRTQPRQVAERLHRGLSYMLSVRGLDAYIKKADNQIRSYGHTRLASLVIAVAVKGERSVATRIVPLWRMDDHTEEVGTIELDQDIPNDQPAYSTAVETDSQVWQKFDAEHLIAILLKHENHSASKLRGMDREELDDTYEAFVDDYLDDNQDEEEDEGWDEEEDEDEEDAFCPEIPSRLALPIELPIVNLERPKLDIRPGMRLKTKKPKQSHIQNILIDPVWHAVDLQDENNIHYFSVSIVARDTVGHKAISASPLEALTISNVLMQIAETNT</sequence>
<dbReference type="EMBL" id="MZ475896">
    <property type="protein sequence ID" value="QYW04971.1"/>
    <property type="molecule type" value="Genomic_DNA"/>
</dbReference>
<evidence type="ECO:0000313" key="3">
    <source>
        <dbReference type="Proteomes" id="UP000827609"/>
    </source>
</evidence>